<evidence type="ECO:0000256" key="4">
    <source>
        <dbReference type="ARBA" id="ARBA00022694"/>
    </source>
</evidence>
<comment type="subcellular location">
    <subcellularLocation>
        <location evidence="6">Plastid</location>
        <location evidence="6">Chloroplast</location>
    </subcellularLocation>
</comment>
<name>A0A8F8SPN3_CONCI</name>
<proteinExistence type="inferred from homology"/>
<evidence type="ECO:0000256" key="1">
    <source>
        <dbReference type="ARBA" id="ARBA00006621"/>
    </source>
</evidence>
<organism evidence="10">
    <name type="scientific">Conocephalum conicum</name>
    <name type="common">Snakeskin liverwort</name>
    <name type="synonym">Marchantia conica</name>
    <dbReference type="NCBI Taxonomy" id="41839"/>
    <lineage>
        <taxon>Eukaryota</taxon>
        <taxon>Viridiplantae</taxon>
        <taxon>Streptophyta</taxon>
        <taxon>Embryophyta</taxon>
        <taxon>Marchantiophyta</taxon>
        <taxon>Marchantiopsida</taxon>
        <taxon>Marchantiidae</taxon>
        <taxon>Marchantiales</taxon>
        <taxon>Conocephalaceae</taxon>
        <taxon>Conocephalum</taxon>
    </lineage>
</organism>
<comment type="function">
    <text evidence="6 7">Usually encoded in the trnK tRNA gene intron. Probably assists in splicing its own and other chloroplast group II introns.</text>
</comment>
<accession>A0A8F8SPN3</accession>
<dbReference type="GO" id="GO:0008033">
    <property type="term" value="P:tRNA processing"/>
    <property type="evidence" value="ECO:0007669"/>
    <property type="project" value="UniProtKB-KW"/>
</dbReference>
<evidence type="ECO:0000256" key="7">
    <source>
        <dbReference type="RuleBase" id="RU004226"/>
    </source>
</evidence>
<dbReference type="GO" id="GO:0003723">
    <property type="term" value="F:RNA binding"/>
    <property type="evidence" value="ECO:0007669"/>
    <property type="project" value="UniProtKB-KW"/>
</dbReference>
<keyword evidence="5 6" id="KW-0694">RNA-binding</keyword>
<sequence length="371" mass="45998">MEHKIDNSTNFLDIKIPYFFHPEILIRIFRRHIKDIPFLHFLRLFFHKYKNRYILYNIDTFLNSKKNNFFYFLWNFYIYEFEYLLYDIWENFYKFESVIFWSFIDETNSIKKIKHILKTTKKSIEKNVVKKINSIHYIRYQNNLIIILNNKNIQFLENWKDFFLLFLQKYFHVWVKPSRILIKNLLKNSFFFLGYMFRLRSQVYIIQIQIRNYFTNIHFLKNEFCSIIPIIPLIRFLTKEKFCDILGRPLCKLSWTTLPDNEIFERFDQIIKNIFSYYSGCFNQKGLYQLQYIFRFSCAKTLACKHKSTIRTVWKKYGSNLLINSFFFKKTKLISLKFWQTIPYKKNFWYLNIIQVNYLAHFLQKLKLSKE</sequence>
<evidence type="ECO:0000259" key="9">
    <source>
        <dbReference type="Pfam" id="PF01824"/>
    </source>
</evidence>
<evidence type="ECO:0000256" key="2">
    <source>
        <dbReference type="ARBA" id="ARBA00022640"/>
    </source>
</evidence>
<dbReference type="InterPro" id="IPR024942">
    <property type="entry name" value="Maturase_MatK_N"/>
</dbReference>
<feature type="domain" description="Maturase MatK N-terminal" evidence="9">
    <location>
        <begin position="2"/>
        <end position="194"/>
    </location>
</feature>
<dbReference type="PANTHER" id="PTHR34811:SF1">
    <property type="entry name" value="MATURASE K"/>
    <property type="match status" value="1"/>
</dbReference>
<dbReference type="Pfam" id="PF01824">
    <property type="entry name" value="MatK_N"/>
    <property type="match status" value="1"/>
</dbReference>
<evidence type="ECO:0000256" key="5">
    <source>
        <dbReference type="ARBA" id="ARBA00022884"/>
    </source>
</evidence>
<dbReference type="GO" id="GO:0009507">
    <property type="term" value="C:chloroplast"/>
    <property type="evidence" value="ECO:0007669"/>
    <property type="project" value="UniProtKB-SubCell"/>
</dbReference>
<dbReference type="InterPro" id="IPR024937">
    <property type="entry name" value="Domain_X"/>
</dbReference>
<comment type="similarity">
    <text evidence="1 6">Belongs to the intron maturase 2 family. MatK subfamily.</text>
</comment>
<protein>
    <recommendedName>
        <fullName evidence="6">Maturase K</fullName>
    </recommendedName>
    <alternativeName>
        <fullName evidence="6">Intron maturase</fullName>
    </alternativeName>
</protein>
<dbReference type="GO" id="GO:0008380">
    <property type="term" value="P:RNA splicing"/>
    <property type="evidence" value="ECO:0007669"/>
    <property type="project" value="UniProtKB-UniRule"/>
</dbReference>
<keyword evidence="2 7" id="KW-0934">Plastid</keyword>
<evidence type="ECO:0000259" key="8">
    <source>
        <dbReference type="Pfam" id="PF01348"/>
    </source>
</evidence>
<dbReference type="InterPro" id="IPR002866">
    <property type="entry name" value="Maturase_MatK"/>
</dbReference>
<geneLocation type="chloroplast" evidence="10"/>
<evidence type="ECO:0000313" key="10">
    <source>
        <dbReference type="EMBL" id="QYB18757.1"/>
    </source>
</evidence>
<evidence type="ECO:0000256" key="3">
    <source>
        <dbReference type="ARBA" id="ARBA00022664"/>
    </source>
</evidence>
<keyword evidence="3 6" id="KW-0507">mRNA processing</keyword>
<dbReference type="EMBL" id="MT023025">
    <property type="protein sequence ID" value="QYB18757.1"/>
    <property type="molecule type" value="Genomic_DNA"/>
</dbReference>
<reference evidence="10" key="1">
    <citation type="submission" date="2020-02" db="EMBL/GenBank/DDBJ databases">
        <title>Combined nanopore and short reads sequencing enabled assembling tandem repeats rich plastome of Concephalum species (Marchantiales, Bryophyta) revealing the first exception in the evolutionarily-stable structure of liverwort chloroplast genomes.</title>
        <authorList>
            <person name="Sawicki J."/>
            <person name="Baczkiewicz A."/>
            <person name="Buczkowska K."/>
            <person name="Gorski P."/>
            <person name="Krawczyk K."/>
            <person name="Mizia P."/>
            <person name="Myszczynski K."/>
            <person name="Slipiko M."/>
            <person name="Szczecinska M."/>
        </authorList>
    </citation>
    <scope>NUCLEOTIDE SEQUENCE</scope>
</reference>
<dbReference type="HAMAP" id="MF_01390">
    <property type="entry name" value="MatK"/>
    <property type="match status" value="1"/>
</dbReference>
<dbReference type="AlphaFoldDB" id="A0A8F8SPN3"/>
<keyword evidence="4 6" id="KW-0819">tRNA processing</keyword>
<keyword evidence="7 10" id="KW-0150">Chloroplast</keyword>
<dbReference type="Pfam" id="PF01348">
    <property type="entry name" value="Intron_maturas2"/>
    <property type="match status" value="1"/>
</dbReference>
<feature type="domain" description="Domain X" evidence="8">
    <location>
        <begin position="222"/>
        <end position="335"/>
    </location>
</feature>
<gene>
    <name evidence="6 10" type="primary">matK</name>
</gene>
<dbReference type="PANTHER" id="PTHR34811">
    <property type="entry name" value="MATURASE K"/>
    <property type="match status" value="1"/>
</dbReference>
<dbReference type="GO" id="GO:0006397">
    <property type="term" value="P:mRNA processing"/>
    <property type="evidence" value="ECO:0007669"/>
    <property type="project" value="UniProtKB-KW"/>
</dbReference>
<evidence type="ECO:0000256" key="6">
    <source>
        <dbReference type="HAMAP-Rule" id="MF_01390"/>
    </source>
</evidence>